<name>A0A1G2E3Y7_9BACT</name>
<keyword evidence="1" id="KW-0489">Methyltransferase</keyword>
<evidence type="ECO:0000313" key="5">
    <source>
        <dbReference type="EMBL" id="OGZ20399.1"/>
    </source>
</evidence>
<reference evidence="5 6" key="1">
    <citation type="journal article" date="2016" name="Nat. Commun.">
        <title>Thousands of microbial genomes shed light on interconnected biogeochemical processes in an aquifer system.</title>
        <authorList>
            <person name="Anantharaman K."/>
            <person name="Brown C.T."/>
            <person name="Hug L.A."/>
            <person name="Sharon I."/>
            <person name="Castelle C.J."/>
            <person name="Probst A.J."/>
            <person name="Thomas B.C."/>
            <person name="Singh A."/>
            <person name="Wilkins M.J."/>
            <person name="Karaoz U."/>
            <person name="Brodie E.L."/>
            <person name="Williams K.H."/>
            <person name="Hubbard S.S."/>
            <person name="Banfield J.F."/>
        </authorList>
    </citation>
    <scope>NUCLEOTIDE SEQUENCE [LARGE SCALE GENOMIC DNA]</scope>
</reference>
<dbReference type="InterPro" id="IPR002941">
    <property type="entry name" value="DNA_methylase_N4/N6"/>
</dbReference>
<dbReference type="GO" id="GO:0032259">
    <property type="term" value="P:methylation"/>
    <property type="evidence" value="ECO:0007669"/>
    <property type="project" value="UniProtKB-KW"/>
</dbReference>
<accession>A0A1G2E3Y7</accession>
<evidence type="ECO:0000313" key="6">
    <source>
        <dbReference type="Proteomes" id="UP000177360"/>
    </source>
</evidence>
<dbReference type="Proteomes" id="UP000177360">
    <property type="component" value="Unassembled WGS sequence"/>
</dbReference>
<evidence type="ECO:0000256" key="2">
    <source>
        <dbReference type="ARBA" id="ARBA00022679"/>
    </source>
</evidence>
<sequence>MPIVQDRKKINNKTIVKIPDFEYGFIWEDPISGHRVGCLDVSKKEDVKKLMRDEKAILAIQDPPYNVDINDEFGNLPLNQYIGWSEKWVDNTIDILDKNSSFYVWLGADIRDGLQPLPDFIIMMRNKPVSIRNFITMRNQRGYGTQKNWMAIRQELLYYIKGEPIFDVRAEYTDIPKKTKGYYKKINGKITENFERSKSLTIRAGNVWHDIQQVFYLMHENIEGCFAQKPLKSAKRIIEASSNQRDLVVDFFGHSGSTLLQAELSKRKCYTMDINPAYCKIMVARLLHYRRTGEIGWGRTKILKEGNILADDEQLLGAPTLLDLI</sequence>
<keyword evidence="2" id="KW-0808">Transferase</keyword>
<organism evidence="5 6">
    <name type="scientific">Candidatus Nealsonbacteria bacterium RIFCSPHIGHO2_01_FULL_38_55</name>
    <dbReference type="NCBI Taxonomy" id="1801664"/>
    <lineage>
        <taxon>Bacteria</taxon>
        <taxon>Candidatus Nealsoniibacteriota</taxon>
    </lineage>
</organism>
<dbReference type="AlphaFoldDB" id="A0A1G2E3Y7"/>
<feature type="domain" description="DNA methylase N-4/N-6" evidence="4">
    <location>
        <begin position="58"/>
        <end position="282"/>
    </location>
</feature>
<keyword evidence="3" id="KW-0949">S-adenosyl-L-methionine</keyword>
<evidence type="ECO:0000256" key="3">
    <source>
        <dbReference type="ARBA" id="ARBA00022691"/>
    </source>
</evidence>
<dbReference type="InterPro" id="IPR002295">
    <property type="entry name" value="N4/N6-MTase_EcoPI_Mod-like"/>
</dbReference>
<dbReference type="PRINTS" id="PR00506">
    <property type="entry name" value="D21N6MTFRASE"/>
</dbReference>
<dbReference type="Pfam" id="PF01555">
    <property type="entry name" value="N6_N4_Mtase"/>
    <property type="match status" value="1"/>
</dbReference>
<dbReference type="InterPro" id="IPR029063">
    <property type="entry name" value="SAM-dependent_MTases_sf"/>
</dbReference>
<evidence type="ECO:0000259" key="4">
    <source>
        <dbReference type="Pfam" id="PF01555"/>
    </source>
</evidence>
<evidence type="ECO:0000256" key="1">
    <source>
        <dbReference type="ARBA" id="ARBA00022603"/>
    </source>
</evidence>
<gene>
    <name evidence="5" type="ORF">A2626_02020</name>
</gene>
<comment type="caution">
    <text evidence="5">The sequence shown here is derived from an EMBL/GenBank/DDBJ whole genome shotgun (WGS) entry which is preliminary data.</text>
</comment>
<proteinExistence type="predicted"/>
<protein>
    <recommendedName>
        <fullName evidence="4">DNA methylase N-4/N-6 domain-containing protein</fullName>
    </recommendedName>
</protein>
<dbReference type="EMBL" id="MHLZ01000001">
    <property type="protein sequence ID" value="OGZ20399.1"/>
    <property type="molecule type" value="Genomic_DNA"/>
</dbReference>
<dbReference type="GO" id="GO:0008170">
    <property type="term" value="F:N-methyltransferase activity"/>
    <property type="evidence" value="ECO:0007669"/>
    <property type="project" value="InterPro"/>
</dbReference>
<dbReference type="Gene3D" id="3.40.50.150">
    <property type="entry name" value="Vaccinia Virus protein VP39"/>
    <property type="match status" value="1"/>
</dbReference>
<dbReference type="SUPFAM" id="SSF53335">
    <property type="entry name" value="S-adenosyl-L-methionine-dependent methyltransferases"/>
    <property type="match status" value="1"/>
</dbReference>
<dbReference type="GO" id="GO:0003677">
    <property type="term" value="F:DNA binding"/>
    <property type="evidence" value="ECO:0007669"/>
    <property type="project" value="InterPro"/>
</dbReference>